<dbReference type="Pfam" id="PF01008">
    <property type="entry name" value="IF-2B"/>
    <property type="match status" value="1"/>
</dbReference>
<dbReference type="NCBIfam" id="NF004326">
    <property type="entry name" value="PRK05720.1"/>
    <property type="match status" value="1"/>
</dbReference>
<feature type="binding site" evidence="2">
    <location>
        <position position="185"/>
    </location>
    <ligand>
        <name>substrate</name>
    </ligand>
</feature>
<feature type="binding site" evidence="2">
    <location>
        <begin position="48"/>
        <end position="50"/>
    </location>
    <ligand>
        <name>substrate</name>
    </ligand>
</feature>
<dbReference type="InterPro" id="IPR037171">
    <property type="entry name" value="NagB/RpiA_transferase-like"/>
</dbReference>
<proteinExistence type="inferred from homology"/>
<dbReference type="FunFam" id="3.40.50.10470:FF:000006">
    <property type="entry name" value="Methylthioribose-1-phosphate isomerase"/>
    <property type="match status" value="1"/>
</dbReference>
<dbReference type="GO" id="GO:0046523">
    <property type="term" value="F:S-methyl-5-thioribose-1-phosphate isomerase activity"/>
    <property type="evidence" value="ECO:0007669"/>
    <property type="project" value="UniProtKB-UniRule"/>
</dbReference>
<accession>A0A7C4UCQ7</accession>
<protein>
    <recommendedName>
        <fullName evidence="2">Methylthioribose-1-phosphate isomerase</fullName>
        <shortName evidence="2">M1Pi</shortName>
        <shortName evidence="2">MTR-1-P isomerase</shortName>
        <ecNumber evidence="2">5.3.1.23</ecNumber>
    </recommendedName>
    <alternativeName>
        <fullName evidence="2">S-methyl-5-thioribose-1-phosphate isomerase</fullName>
    </alternativeName>
</protein>
<dbReference type="AlphaFoldDB" id="A0A7C4UCQ7"/>
<dbReference type="UniPathway" id="UPA00904">
    <property type="reaction ID" value="UER00874"/>
</dbReference>
<keyword evidence="2" id="KW-0028">Amino-acid biosynthesis</keyword>
<dbReference type="NCBIfam" id="TIGR00512">
    <property type="entry name" value="salvage_mtnA"/>
    <property type="match status" value="1"/>
</dbReference>
<feature type="active site" description="Proton donor" evidence="2">
    <location>
        <position position="226"/>
    </location>
</feature>
<evidence type="ECO:0000313" key="3">
    <source>
        <dbReference type="EMBL" id="HGW91954.1"/>
    </source>
</evidence>
<feature type="site" description="Transition state stabilizer" evidence="2">
    <location>
        <position position="146"/>
    </location>
</feature>
<comment type="similarity">
    <text evidence="2">Belongs to the EIF-2B alpha/beta/delta subunits family. MtnA subfamily.</text>
</comment>
<name>A0A7C4UCQ7_UNCW3</name>
<dbReference type="NCBIfam" id="TIGR00524">
    <property type="entry name" value="eIF-2B_rel"/>
    <property type="match status" value="1"/>
</dbReference>
<reference evidence="3" key="1">
    <citation type="journal article" date="2020" name="mSystems">
        <title>Genome- and Community-Level Interaction Insights into Carbon Utilization and Element Cycling Functions of Hydrothermarchaeota in Hydrothermal Sediment.</title>
        <authorList>
            <person name="Zhou Z."/>
            <person name="Liu Y."/>
            <person name="Xu W."/>
            <person name="Pan J."/>
            <person name="Luo Z.H."/>
            <person name="Li M."/>
        </authorList>
    </citation>
    <scope>NUCLEOTIDE SEQUENCE [LARGE SCALE GENOMIC DNA]</scope>
    <source>
        <strain evidence="3">SpSt-780</strain>
    </source>
</reference>
<dbReference type="InterPro" id="IPR000649">
    <property type="entry name" value="IF-2B-related"/>
</dbReference>
<feature type="binding site" evidence="2">
    <location>
        <position position="84"/>
    </location>
    <ligand>
        <name>substrate</name>
    </ligand>
</feature>
<sequence>MSMEFKTIDWKGDKVRIIDQRELPLKEIYLDLKTPEDVYYAIKSMAIRGAPAIGILAAYGVALSSMKGDKEKTIKDIKMLRSSRPTAYNLFYALERMEKVVKENFDKEKIIEEAIKIHEEDRRICDELGKLGAELLPDEAKCFTICNAGALATGGIGTALAVFYKAKELGKRIKVFAPETRPFLQGARLTAWELNKNGIDVTLIADNAMGFIFENEKIDAVFVGADRITMNGDFANKIGTLNLAIISNYFKVPFYTVAPTTTIDRNMKDGKSIPIEERDEKEITEIKGIRIAPYNINVRNPVFDVTPNELLTGIICEKGIIKKPFNENIKKICF</sequence>
<dbReference type="EC" id="5.3.1.23" evidence="2"/>
<dbReference type="HAMAP" id="MF_01678">
    <property type="entry name" value="Salvage_MtnA"/>
    <property type="match status" value="1"/>
</dbReference>
<dbReference type="PANTHER" id="PTHR43475:SF1">
    <property type="entry name" value="METHYLTHIORIBOSE-1-PHOSPHATE ISOMERASE"/>
    <property type="match status" value="1"/>
</dbReference>
<gene>
    <name evidence="2 3" type="primary">mtnA</name>
    <name evidence="3" type="ORF">ENV67_05370</name>
</gene>
<dbReference type="GO" id="GO:0019509">
    <property type="term" value="P:L-methionine salvage from methylthioadenosine"/>
    <property type="evidence" value="ECO:0007669"/>
    <property type="project" value="UniProtKB-UniRule"/>
</dbReference>
<dbReference type="InterPro" id="IPR005251">
    <property type="entry name" value="IF-M1Pi"/>
</dbReference>
<comment type="catalytic activity">
    <reaction evidence="2">
        <text>5-(methylsulfanyl)-alpha-D-ribose 1-phosphate = 5-(methylsulfanyl)-D-ribulose 1-phosphate</text>
        <dbReference type="Rhea" id="RHEA:19989"/>
        <dbReference type="ChEBI" id="CHEBI:58533"/>
        <dbReference type="ChEBI" id="CHEBI:58548"/>
        <dbReference type="EC" id="5.3.1.23"/>
    </reaction>
</comment>
<dbReference type="FunFam" id="1.20.120.420:FF:000003">
    <property type="entry name" value="Methylthioribose-1-phosphate isomerase"/>
    <property type="match status" value="1"/>
</dbReference>
<keyword evidence="1 2" id="KW-0413">Isomerase</keyword>
<dbReference type="EMBL" id="DTHG01000067">
    <property type="protein sequence ID" value="HGW91954.1"/>
    <property type="molecule type" value="Genomic_DNA"/>
</dbReference>
<keyword evidence="2" id="KW-0486">Methionine biosynthesis</keyword>
<dbReference type="Gene3D" id="1.20.120.420">
    <property type="entry name" value="translation initiation factor eif-2b, domain 1"/>
    <property type="match status" value="1"/>
</dbReference>
<dbReference type="InterPro" id="IPR011559">
    <property type="entry name" value="Initiation_fac_2B_a/b/d"/>
</dbReference>
<dbReference type="InterPro" id="IPR027363">
    <property type="entry name" value="M1Pi_N"/>
</dbReference>
<dbReference type="SUPFAM" id="SSF100950">
    <property type="entry name" value="NagB/RpiA/CoA transferase-like"/>
    <property type="match status" value="1"/>
</dbReference>
<feature type="binding site" evidence="2">
    <location>
        <begin position="236"/>
        <end position="237"/>
    </location>
    <ligand>
        <name>substrate</name>
    </ligand>
</feature>
<comment type="pathway">
    <text evidence="2">Amino-acid biosynthesis; L-methionine biosynthesis via salvage pathway; L-methionine from S-methyl-5-thio-alpha-D-ribose 1-phosphate: step 1/6.</text>
</comment>
<evidence type="ECO:0000256" key="2">
    <source>
        <dbReference type="HAMAP-Rule" id="MF_01678"/>
    </source>
</evidence>
<organism evidence="3">
    <name type="scientific">candidate division WOR-3 bacterium</name>
    <dbReference type="NCBI Taxonomy" id="2052148"/>
    <lineage>
        <taxon>Bacteria</taxon>
        <taxon>Bacteria division WOR-3</taxon>
    </lineage>
</organism>
<dbReference type="PANTHER" id="PTHR43475">
    <property type="entry name" value="METHYLTHIORIBOSE-1-PHOSPHATE ISOMERASE"/>
    <property type="match status" value="1"/>
</dbReference>
<dbReference type="Gene3D" id="3.40.50.10470">
    <property type="entry name" value="Translation initiation factor eif-2b, domain 2"/>
    <property type="match status" value="1"/>
</dbReference>
<comment type="caution">
    <text evidence="3">The sequence shown here is derived from an EMBL/GenBank/DDBJ whole genome shotgun (WGS) entry which is preliminary data.</text>
</comment>
<comment type="function">
    <text evidence="2">Catalyzes the interconversion of methylthioribose-1-phosphate (MTR-1-P) into methylthioribulose-1-phosphate (MTRu-1-P).</text>
</comment>
<dbReference type="InterPro" id="IPR042529">
    <property type="entry name" value="IF_2B-like_C"/>
</dbReference>
<evidence type="ECO:0000256" key="1">
    <source>
        <dbReference type="ARBA" id="ARBA00023235"/>
    </source>
</evidence>